<gene>
    <name evidence="2" type="ORF">LPB19_08345</name>
</gene>
<dbReference type="Pfam" id="PF10861">
    <property type="entry name" value="DUF2784"/>
    <property type="match status" value="1"/>
</dbReference>
<keyword evidence="1" id="KW-0812">Transmembrane</keyword>
<evidence type="ECO:0000313" key="3">
    <source>
        <dbReference type="Proteomes" id="UP000663555"/>
    </source>
</evidence>
<proteinExistence type="predicted"/>
<keyword evidence="3" id="KW-1185">Reference proteome</keyword>
<evidence type="ECO:0000313" key="2">
    <source>
        <dbReference type="EMBL" id="QSP96370.1"/>
    </source>
</evidence>
<dbReference type="EMBL" id="CP071247">
    <property type="protein sequence ID" value="QSP96370.1"/>
    <property type="molecule type" value="Genomic_DNA"/>
</dbReference>
<dbReference type="Proteomes" id="UP000663555">
    <property type="component" value="Chromosome"/>
</dbReference>
<feature type="transmembrane region" description="Helical" evidence="1">
    <location>
        <begin position="53"/>
        <end position="74"/>
    </location>
</feature>
<dbReference type="RefSeq" id="WP_206645597.1">
    <property type="nucleotide sequence ID" value="NZ_CP071247.1"/>
</dbReference>
<reference evidence="2 3" key="1">
    <citation type="submission" date="2021-03" db="EMBL/GenBank/DDBJ databases">
        <title>Genome sequencing of Marinobacter sp. LPB0319.</title>
        <authorList>
            <person name="Kim J."/>
        </authorList>
    </citation>
    <scope>NUCLEOTIDE SEQUENCE [LARGE SCALE GENOMIC DNA]</scope>
    <source>
        <strain evidence="2 3">LPB0319</strain>
    </source>
</reference>
<name>A0ABX7MVG4_9GAMM</name>
<feature type="transmembrane region" description="Helical" evidence="1">
    <location>
        <begin position="107"/>
        <end position="127"/>
    </location>
</feature>
<keyword evidence="1" id="KW-0472">Membrane</keyword>
<protein>
    <submittedName>
        <fullName evidence="2">DUF2784 domain-containing protein</fullName>
    </submittedName>
</protein>
<evidence type="ECO:0000256" key="1">
    <source>
        <dbReference type="SAM" id="Phobius"/>
    </source>
</evidence>
<organism evidence="2 3">
    <name type="scientific">Marinobacter salinisoli</name>
    <dbReference type="NCBI Taxonomy" id="2769486"/>
    <lineage>
        <taxon>Bacteria</taxon>
        <taxon>Pseudomonadati</taxon>
        <taxon>Pseudomonadota</taxon>
        <taxon>Gammaproteobacteria</taxon>
        <taxon>Pseudomonadales</taxon>
        <taxon>Marinobacteraceae</taxon>
        <taxon>Marinobacter</taxon>
    </lineage>
</organism>
<dbReference type="InterPro" id="IPR021218">
    <property type="entry name" value="DUF2784"/>
</dbReference>
<feature type="transmembrane region" description="Helical" evidence="1">
    <location>
        <begin position="6"/>
        <end position="33"/>
    </location>
</feature>
<keyword evidence="1" id="KW-1133">Transmembrane helix</keyword>
<sequence>MVTEQFYLILADALLVLHVLFVAFVVLGLVLILLGGALRWHWVRNVWFRRAHLVAIGVVVLQSWLGVICPLTTWEMALRRKAGAATYDGSFVQHWLHAILYYDAPEWVFIVVYSLFGALVLASWFLVRPR</sequence>
<accession>A0ABX7MVG4</accession>